<protein>
    <submittedName>
        <fullName evidence="1">Uncharacterized protein</fullName>
    </submittedName>
</protein>
<dbReference type="EMBL" id="CP109109">
    <property type="protein sequence ID" value="WSB99333.1"/>
    <property type="molecule type" value="Genomic_DNA"/>
</dbReference>
<gene>
    <name evidence="1" type="ORF">OG835_21540</name>
</gene>
<evidence type="ECO:0000313" key="2">
    <source>
        <dbReference type="Proteomes" id="UP001348369"/>
    </source>
</evidence>
<evidence type="ECO:0000313" key="1">
    <source>
        <dbReference type="EMBL" id="WSB99333.1"/>
    </source>
</evidence>
<keyword evidence="2" id="KW-1185">Reference proteome</keyword>
<organism evidence="1 2">
    <name type="scientific">Streptomyces scopuliridis</name>
    <dbReference type="NCBI Taxonomy" id="452529"/>
    <lineage>
        <taxon>Bacteria</taxon>
        <taxon>Bacillati</taxon>
        <taxon>Actinomycetota</taxon>
        <taxon>Actinomycetes</taxon>
        <taxon>Kitasatosporales</taxon>
        <taxon>Streptomycetaceae</taxon>
        <taxon>Streptomyces</taxon>
    </lineage>
</organism>
<name>A0ACD4ZMV6_9ACTN</name>
<reference evidence="1" key="1">
    <citation type="submission" date="2022-10" db="EMBL/GenBank/DDBJ databases">
        <title>The complete genomes of actinobacterial strains from the NBC collection.</title>
        <authorList>
            <person name="Joergensen T.S."/>
            <person name="Alvarez Arevalo M."/>
            <person name="Sterndorff E.B."/>
            <person name="Faurdal D."/>
            <person name="Vuksanovic O."/>
            <person name="Mourched A.-S."/>
            <person name="Charusanti P."/>
            <person name="Shaw S."/>
            <person name="Blin K."/>
            <person name="Weber T."/>
        </authorList>
    </citation>
    <scope>NUCLEOTIDE SEQUENCE</scope>
    <source>
        <strain evidence="1">NBC 01771</strain>
    </source>
</reference>
<proteinExistence type="predicted"/>
<dbReference type="Proteomes" id="UP001348369">
    <property type="component" value="Chromosome"/>
</dbReference>
<accession>A0ACD4ZMV6</accession>
<sequence>MDTARGHREEARVARRWQRAVERARAGSSYGWEDDLPLLLAYKRVQSVYTDVIRTALLLGEGRGRSARPGPGSGLNLRLLPRAAWRIQRVLAAAAQEPSGAERELSGAVGAVGVPSYRQVVAAYRNWFRTARPPEALTPSAP</sequence>